<dbReference type="Proteomes" id="UP000030758">
    <property type="component" value="Unassembled WGS sequence"/>
</dbReference>
<gene>
    <name evidence="3" type="ORF">M514_22856</name>
</gene>
<reference evidence="3" key="1">
    <citation type="journal article" date="2014" name="Nat. Genet.">
        <title>Genome and transcriptome of the porcine whipworm Trichuris suis.</title>
        <authorList>
            <person name="Jex A.R."/>
            <person name="Nejsum P."/>
            <person name="Schwarz E.M."/>
            <person name="Hu L."/>
            <person name="Young N.D."/>
            <person name="Hall R.S."/>
            <person name="Korhonen P.K."/>
            <person name="Liao S."/>
            <person name="Thamsborg S."/>
            <person name="Xia J."/>
            <person name="Xu P."/>
            <person name="Wang S."/>
            <person name="Scheerlinck J.P."/>
            <person name="Hofmann A."/>
            <person name="Sternberg P.W."/>
            <person name="Wang J."/>
            <person name="Gasser R.B."/>
        </authorList>
    </citation>
    <scope>NUCLEOTIDE SEQUENCE [LARGE SCALE GENOMIC DNA]</scope>
    <source>
        <strain evidence="3">DCEP-RM93F</strain>
    </source>
</reference>
<protein>
    <submittedName>
        <fullName evidence="3">Uncharacterized protein</fullName>
    </submittedName>
</protein>
<feature type="signal peptide" evidence="2">
    <location>
        <begin position="1"/>
        <end position="22"/>
    </location>
</feature>
<name>A0A085N6B1_9BILA</name>
<accession>A0A085N6B1</accession>
<evidence type="ECO:0000256" key="1">
    <source>
        <dbReference type="SAM" id="MobiDB-lite"/>
    </source>
</evidence>
<feature type="compositionally biased region" description="Basic residues" evidence="1">
    <location>
        <begin position="41"/>
        <end position="54"/>
    </location>
</feature>
<feature type="region of interest" description="Disordered" evidence="1">
    <location>
        <begin position="26"/>
        <end position="87"/>
    </location>
</feature>
<organism evidence="3">
    <name type="scientific">Trichuris suis</name>
    <name type="common">pig whipworm</name>
    <dbReference type="NCBI Taxonomy" id="68888"/>
    <lineage>
        <taxon>Eukaryota</taxon>
        <taxon>Metazoa</taxon>
        <taxon>Ecdysozoa</taxon>
        <taxon>Nematoda</taxon>
        <taxon>Enoplea</taxon>
        <taxon>Dorylaimia</taxon>
        <taxon>Trichinellida</taxon>
        <taxon>Trichuridae</taxon>
        <taxon>Trichuris</taxon>
    </lineage>
</organism>
<proteinExistence type="predicted"/>
<keyword evidence="2" id="KW-0732">Signal</keyword>
<dbReference type="AlphaFoldDB" id="A0A085N6B1"/>
<feature type="chain" id="PRO_5001795681" evidence="2">
    <location>
        <begin position="23"/>
        <end position="113"/>
    </location>
</feature>
<sequence length="113" mass="12542">MAKLHYAFIAFLLVLPLYLCNAHSHHHSRESRPRPPLAGPHGHHPPSHHHHPPSHHYPPPHVPHVIPGHGHSRFAHPPPPPRGSHHRSGPSLSVYHCFALPGYGGCAVRCLTF</sequence>
<evidence type="ECO:0000313" key="3">
    <source>
        <dbReference type="EMBL" id="KFD65007.1"/>
    </source>
</evidence>
<evidence type="ECO:0000256" key="2">
    <source>
        <dbReference type="SAM" id="SignalP"/>
    </source>
</evidence>
<dbReference type="EMBL" id="KL367546">
    <property type="protein sequence ID" value="KFD65007.1"/>
    <property type="molecule type" value="Genomic_DNA"/>
</dbReference>